<dbReference type="Gene3D" id="1.20.5.170">
    <property type="match status" value="1"/>
</dbReference>
<feature type="compositionally biased region" description="Low complexity" evidence="8">
    <location>
        <begin position="458"/>
        <end position="471"/>
    </location>
</feature>
<evidence type="ECO:0000313" key="11">
    <source>
        <dbReference type="Proteomes" id="UP001607303"/>
    </source>
</evidence>
<feature type="coiled-coil region" evidence="7">
    <location>
        <begin position="99"/>
        <end position="154"/>
    </location>
</feature>
<evidence type="ECO:0000256" key="2">
    <source>
        <dbReference type="ARBA" id="ARBA00023015"/>
    </source>
</evidence>
<gene>
    <name evidence="10" type="ORF">V1477_011021</name>
</gene>
<sequence>MNMSALKSVVIAFPKGLTKGSAIVPTTELVRSVPKLNFSTSILTEKTTEMDITRKIPKQEELHEESTFFKPDVCIRGKKRRLDHLTWEEKLQRKKLKNRVAAQTSRDRKKAKLDELEETVKTLKERNDVLTQECALLKSQNESLISETKKLRRERETSNMSEQLCSSCQARVGCPVPSLGSAVSPQNPLPQGGTVQSASSLTLTPGAAILLKIMTLYLLSKNCLEISKGMITSTDSKNLQKAFFEKLPQKWKQILIDQMNNLPEMNEVSDEENTVKKSDNSKRMVGQTSKNVEADTIAGRSVNDYDTWHLNCSTDVTHAVLDNTQTTPVSIKNEIEVKQEPDLNDMETVYGTYDEITNSITIIYPGQEDNVGIQECVQEISSDNVSHTDDVTLLTTHHSYSDQFSPAYTCTDIMSPSSIYSDNVDASSSIKSDSHFSDGGYESHNSPSADVHNKKDNSSSSSNKNNKNNNNNVCLTDLWHESFTELFPMLA</sequence>
<feature type="region of interest" description="Disordered" evidence="8">
    <location>
        <begin position="431"/>
        <end position="471"/>
    </location>
</feature>
<keyword evidence="1" id="KW-0832">Ubl conjugation</keyword>
<dbReference type="PANTHER" id="PTHR46542:SF1">
    <property type="entry name" value="X-BOX BINDING PROTEIN 1"/>
    <property type="match status" value="1"/>
</dbReference>
<reference evidence="10 11" key="1">
    <citation type="journal article" date="2024" name="Ann. Entomol. Soc. Am.">
        <title>Genomic analyses of the southern and eastern yellowjacket wasps (Hymenoptera: Vespidae) reveal evolutionary signatures of social life.</title>
        <authorList>
            <person name="Catto M.A."/>
            <person name="Caine P.B."/>
            <person name="Orr S.E."/>
            <person name="Hunt B.G."/>
            <person name="Goodisman M.A.D."/>
        </authorList>
    </citation>
    <scope>NUCLEOTIDE SEQUENCE [LARGE SCALE GENOMIC DNA]</scope>
    <source>
        <strain evidence="10">232</strain>
        <tissue evidence="10">Head and thorax</tissue>
    </source>
</reference>
<evidence type="ECO:0000259" key="9">
    <source>
        <dbReference type="PROSITE" id="PS50217"/>
    </source>
</evidence>
<name>A0ABD2C3L8_VESMC</name>
<proteinExistence type="predicted"/>
<evidence type="ECO:0000313" key="10">
    <source>
        <dbReference type="EMBL" id="KAL2739632.1"/>
    </source>
</evidence>
<comment type="caution">
    <text evidence="10">The sequence shown here is derived from an EMBL/GenBank/DDBJ whole genome shotgun (WGS) entry which is preliminary data.</text>
</comment>
<dbReference type="PANTHER" id="PTHR46542">
    <property type="entry name" value="X-BOX BINDING PROTEIN 1"/>
    <property type="match status" value="1"/>
</dbReference>
<dbReference type="SUPFAM" id="SSF57959">
    <property type="entry name" value="Leucine zipper domain"/>
    <property type="match status" value="1"/>
</dbReference>
<evidence type="ECO:0000256" key="8">
    <source>
        <dbReference type="SAM" id="MobiDB-lite"/>
    </source>
</evidence>
<evidence type="ECO:0000256" key="4">
    <source>
        <dbReference type="ARBA" id="ARBA00023163"/>
    </source>
</evidence>
<keyword evidence="3" id="KW-0238">DNA-binding</keyword>
<keyword evidence="7" id="KW-0175">Coiled coil</keyword>
<dbReference type="InterPro" id="IPR004827">
    <property type="entry name" value="bZIP"/>
</dbReference>
<organism evidence="10 11">
    <name type="scientific">Vespula maculifrons</name>
    <name type="common">Eastern yellow jacket</name>
    <name type="synonym">Wasp</name>
    <dbReference type="NCBI Taxonomy" id="7453"/>
    <lineage>
        <taxon>Eukaryota</taxon>
        <taxon>Metazoa</taxon>
        <taxon>Ecdysozoa</taxon>
        <taxon>Arthropoda</taxon>
        <taxon>Hexapoda</taxon>
        <taxon>Insecta</taxon>
        <taxon>Pterygota</taxon>
        <taxon>Neoptera</taxon>
        <taxon>Endopterygota</taxon>
        <taxon>Hymenoptera</taxon>
        <taxon>Apocrita</taxon>
        <taxon>Aculeata</taxon>
        <taxon>Vespoidea</taxon>
        <taxon>Vespidae</taxon>
        <taxon>Vespinae</taxon>
        <taxon>Vespula</taxon>
    </lineage>
</organism>
<keyword evidence="2" id="KW-0805">Transcription regulation</keyword>
<accession>A0ABD2C3L8</accession>
<evidence type="ECO:0000256" key="5">
    <source>
        <dbReference type="ARBA" id="ARBA00023242"/>
    </source>
</evidence>
<dbReference type="Proteomes" id="UP001607303">
    <property type="component" value="Unassembled WGS sequence"/>
</dbReference>
<evidence type="ECO:0000256" key="6">
    <source>
        <dbReference type="ARBA" id="ARBA00040165"/>
    </source>
</evidence>
<dbReference type="InterPro" id="IPR046347">
    <property type="entry name" value="bZIP_sf"/>
</dbReference>
<dbReference type="PROSITE" id="PS00036">
    <property type="entry name" value="BZIP_BASIC"/>
    <property type="match status" value="1"/>
</dbReference>
<feature type="domain" description="BZIP" evidence="9">
    <location>
        <begin position="88"/>
        <end position="151"/>
    </location>
</feature>
<evidence type="ECO:0000256" key="1">
    <source>
        <dbReference type="ARBA" id="ARBA00022843"/>
    </source>
</evidence>
<dbReference type="GO" id="GO:0003677">
    <property type="term" value="F:DNA binding"/>
    <property type="evidence" value="ECO:0007669"/>
    <property type="project" value="UniProtKB-KW"/>
</dbReference>
<keyword evidence="11" id="KW-1185">Reference proteome</keyword>
<keyword evidence="5" id="KW-0539">Nucleus</keyword>
<protein>
    <recommendedName>
        <fullName evidence="6">X-box-binding protein 1</fullName>
    </recommendedName>
</protein>
<dbReference type="Pfam" id="PF00170">
    <property type="entry name" value="bZIP_1"/>
    <property type="match status" value="1"/>
</dbReference>
<dbReference type="GO" id="GO:0005634">
    <property type="term" value="C:nucleus"/>
    <property type="evidence" value="ECO:0007669"/>
    <property type="project" value="UniProtKB-ARBA"/>
</dbReference>
<feature type="compositionally biased region" description="Basic and acidic residues" evidence="8">
    <location>
        <begin position="273"/>
        <end position="282"/>
    </location>
</feature>
<feature type="region of interest" description="Disordered" evidence="8">
    <location>
        <begin position="267"/>
        <end position="288"/>
    </location>
</feature>
<evidence type="ECO:0000256" key="7">
    <source>
        <dbReference type="SAM" id="Coils"/>
    </source>
</evidence>
<dbReference type="AlphaFoldDB" id="A0ABD2C3L8"/>
<dbReference type="CDD" id="cd14691">
    <property type="entry name" value="bZIP_XBP1"/>
    <property type="match status" value="1"/>
</dbReference>
<dbReference type="SMART" id="SM00338">
    <property type="entry name" value="BRLZ"/>
    <property type="match status" value="1"/>
</dbReference>
<dbReference type="PROSITE" id="PS50217">
    <property type="entry name" value="BZIP"/>
    <property type="match status" value="1"/>
</dbReference>
<keyword evidence="4" id="KW-0804">Transcription</keyword>
<dbReference type="EMBL" id="JAYRBN010000061">
    <property type="protein sequence ID" value="KAL2739632.1"/>
    <property type="molecule type" value="Genomic_DNA"/>
</dbReference>
<dbReference type="InterPro" id="IPR052470">
    <property type="entry name" value="ER_Stress-Reg_TF"/>
</dbReference>
<evidence type="ECO:0000256" key="3">
    <source>
        <dbReference type="ARBA" id="ARBA00023125"/>
    </source>
</evidence>